<dbReference type="InParanoid" id="A0A0D0EA14"/>
<reference evidence="2 3" key="1">
    <citation type="submission" date="2014-04" db="EMBL/GenBank/DDBJ databases">
        <authorList>
            <consortium name="DOE Joint Genome Institute"/>
            <person name="Kuo A."/>
            <person name="Kohler A."/>
            <person name="Jargeat P."/>
            <person name="Nagy L.G."/>
            <person name="Floudas D."/>
            <person name="Copeland A."/>
            <person name="Barry K.W."/>
            <person name="Cichocki N."/>
            <person name="Veneault-Fourrey C."/>
            <person name="LaButti K."/>
            <person name="Lindquist E.A."/>
            <person name="Lipzen A."/>
            <person name="Lundell T."/>
            <person name="Morin E."/>
            <person name="Murat C."/>
            <person name="Sun H."/>
            <person name="Tunlid A."/>
            <person name="Henrissat B."/>
            <person name="Grigoriev I.V."/>
            <person name="Hibbett D.S."/>
            <person name="Martin F."/>
            <person name="Nordberg H.P."/>
            <person name="Cantor M.N."/>
            <person name="Hua S.X."/>
        </authorList>
    </citation>
    <scope>NUCLEOTIDE SEQUENCE [LARGE SCALE GENOMIC DNA]</scope>
    <source>
        <strain evidence="2 3">Ve08.2h10</strain>
    </source>
</reference>
<dbReference type="SUPFAM" id="SSF53597">
    <property type="entry name" value="Dihydrofolate reductase-like"/>
    <property type="match status" value="1"/>
</dbReference>
<accession>A0A0D0EA14</accession>
<dbReference type="AlphaFoldDB" id="A0A0D0EA14"/>
<feature type="non-terminal residue" evidence="2">
    <location>
        <position position="93"/>
    </location>
</feature>
<organism evidence="2 3">
    <name type="scientific">Paxillus rubicundulus Ve08.2h10</name>
    <dbReference type="NCBI Taxonomy" id="930991"/>
    <lineage>
        <taxon>Eukaryota</taxon>
        <taxon>Fungi</taxon>
        <taxon>Dikarya</taxon>
        <taxon>Basidiomycota</taxon>
        <taxon>Agaricomycotina</taxon>
        <taxon>Agaricomycetes</taxon>
        <taxon>Agaricomycetidae</taxon>
        <taxon>Boletales</taxon>
        <taxon>Paxilineae</taxon>
        <taxon>Paxillaceae</taxon>
        <taxon>Paxillus</taxon>
    </lineage>
</organism>
<dbReference type="EMBL" id="KN824995">
    <property type="protein sequence ID" value="KIK96265.1"/>
    <property type="molecule type" value="Genomic_DNA"/>
</dbReference>
<dbReference type="PROSITE" id="PS51330">
    <property type="entry name" value="DHFR_2"/>
    <property type="match status" value="1"/>
</dbReference>
<gene>
    <name evidence="2" type="ORF">PAXRUDRAFT_80484</name>
</gene>
<sequence length="93" mass="10605">SQNIYHLFIIGGTSLYQEALKPSHCAMMQANCFLLACLHAPEFKCDMFFPDVLGGAAWRRVSYKGHSAWGGFEVPERIQQEGGIDFEYQMWAR</sequence>
<dbReference type="InterPro" id="IPR001796">
    <property type="entry name" value="DHFR_dom"/>
</dbReference>
<evidence type="ECO:0000313" key="3">
    <source>
        <dbReference type="Proteomes" id="UP000054538"/>
    </source>
</evidence>
<dbReference type="InterPro" id="IPR024072">
    <property type="entry name" value="DHFR-like_dom_sf"/>
</dbReference>
<protein>
    <recommendedName>
        <fullName evidence="1">DHFR domain-containing protein</fullName>
    </recommendedName>
</protein>
<name>A0A0D0EA14_9AGAM</name>
<dbReference type="HOGENOM" id="CLU_2405399_0_0_1"/>
<dbReference type="Gene3D" id="3.40.430.10">
    <property type="entry name" value="Dihydrofolate Reductase, subunit A"/>
    <property type="match status" value="1"/>
</dbReference>
<feature type="domain" description="DHFR" evidence="1">
    <location>
        <begin position="1"/>
        <end position="93"/>
    </location>
</feature>
<keyword evidence="3" id="KW-1185">Reference proteome</keyword>
<dbReference type="Proteomes" id="UP000054538">
    <property type="component" value="Unassembled WGS sequence"/>
</dbReference>
<proteinExistence type="predicted"/>
<dbReference type="GO" id="GO:0004146">
    <property type="term" value="F:dihydrofolate reductase activity"/>
    <property type="evidence" value="ECO:0007669"/>
    <property type="project" value="InterPro"/>
</dbReference>
<reference evidence="3" key="2">
    <citation type="submission" date="2015-01" db="EMBL/GenBank/DDBJ databases">
        <title>Evolutionary Origins and Diversification of the Mycorrhizal Mutualists.</title>
        <authorList>
            <consortium name="DOE Joint Genome Institute"/>
            <consortium name="Mycorrhizal Genomics Consortium"/>
            <person name="Kohler A."/>
            <person name="Kuo A."/>
            <person name="Nagy L.G."/>
            <person name="Floudas D."/>
            <person name="Copeland A."/>
            <person name="Barry K.W."/>
            <person name="Cichocki N."/>
            <person name="Veneault-Fourrey C."/>
            <person name="LaButti K."/>
            <person name="Lindquist E.A."/>
            <person name="Lipzen A."/>
            <person name="Lundell T."/>
            <person name="Morin E."/>
            <person name="Murat C."/>
            <person name="Riley R."/>
            <person name="Ohm R."/>
            <person name="Sun H."/>
            <person name="Tunlid A."/>
            <person name="Henrissat B."/>
            <person name="Grigoriev I.V."/>
            <person name="Hibbett D.S."/>
            <person name="Martin F."/>
        </authorList>
    </citation>
    <scope>NUCLEOTIDE SEQUENCE [LARGE SCALE GENOMIC DNA]</scope>
    <source>
        <strain evidence="3">Ve08.2h10</strain>
    </source>
</reference>
<feature type="non-terminal residue" evidence="2">
    <location>
        <position position="1"/>
    </location>
</feature>
<dbReference type="GO" id="GO:0046654">
    <property type="term" value="P:tetrahydrofolate biosynthetic process"/>
    <property type="evidence" value="ECO:0007669"/>
    <property type="project" value="InterPro"/>
</dbReference>
<evidence type="ECO:0000313" key="2">
    <source>
        <dbReference type="EMBL" id="KIK96265.1"/>
    </source>
</evidence>
<dbReference type="OrthoDB" id="414698at2759"/>
<evidence type="ECO:0000259" key="1">
    <source>
        <dbReference type="PROSITE" id="PS51330"/>
    </source>
</evidence>